<evidence type="ECO:0000313" key="8">
    <source>
        <dbReference type="Proteomes" id="UP001165289"/>
    </source>
</evidence>
<sequence length="230" mass="24815">MCYRRLLAFVIKKSTPGRIADFVLLIGWVAVLVCNCITLLTMGIIPVSSTAVSKLGECTLFIHFVDNQPIFDAYGSEICIFTIIAPCLVGVTTLGFMLYHAIKIFMGVNLSCVEIIIAVLSGIILLFALSNACIITFGFISSCINIASSEMADSKSAQACGSGIWETITTGSNYEVFDTLNASQSSSWITVLILLILTVLYIIRGTVYYQRKKHGSGPIADATNIALAMV</sequence>
<dbReference type="PANTHER" id="PTHR31872">
    <property type="entry name" value="TRANSMEMBRANE PROTEIN 179"/>
    <property type="match status" value="1"/>
</dbReference>
<feature type="transmembrane region" description="Helical" evidence="6">
    <location>
        <begin position="111"/>
        <end position="140"/>
    </location>
</feature>
<name>A0AAV7K4I8_9METZ</name>
<accession>A0AAV7K4I8</accession>
<feature type="transmembrane region" description="Helical" evidence="6">
    <location>
        <begin position="185"/>
        <end position="203"/>
    </location>
</feature>
<comment type="similarity">
    <text evidence="5">Belongs to the TMEM179 family.</text>
</comment>
<dbReference type="EMBL" id="JAKMXF010000166">
    <property type="protein sequence ID" value="KAI6656010.1"/>
    <property type="molecule type" value="Genomic_DNA"/>
</dbReference>
<feature type="transmembrane region" description="Helical" evidence="6">
    <location>
        <begin position="74"/>
        <end position="99"/>
    </location>
</feature>
<comment type="subcellular location">
    <subcellularLocation>
        <location evidence="1">Membrane</location>
        <topology evidence="1">Multi-pass membrane protein</topology>
    </subcellularLocation>
</comment>
<gene>
    <name evidence="7" type="ORF">LOD99_1744</name>
</gene>
<feature type="transmembrane region" description="Helical" evidence="6">
    <location>
        <begin position="21"/>
        <end position="45"/>
    </location>
</feature>
<reference evidence="7 8" key="1">
    <citation type="journal article" date="2023" name="BMC Biol.">
        <title>The compact genome of the sponge Oopsacas minuta (Hexactinellida) is lacking key metazoan core genes.</title>
        <authorList>
            <person name="Santini S."/>
            <person name="Schenkelaars Q."/>
            <person name="Jourda C."/>
            <person name="Duchesne M."/>
            <person name="Belahbib H."/>
            <person name="Rocher C."/>
            <person name="Selva M."/>
            <person name="Riesgo A."/>
            <person name="Vervoort M."/>
            <person name="Leys S.P."/>
            <person name="Kodjabachian L."/>
            <person name="Le Bivic A."/>
            <person name="Borchiellini C."/>
            <person name="Claverie J.M."/>
            <person name="Renard E."/>
        </authorList>
    </citation>
    <scope>NUCLEOTIDE SEQUENCE [LARGE SCALE GENOMIC DNA]</scope>
    <source>
        <strain evidence="7">SPO-2</strain>
    </source>
</reference>
<dbReference type="PANTHER" id="PTHR31872:SF4">
    <property type="entry name" value="TRANSMEMBRANE PROTEIN 179"/>
    <property type="match status" value="1"/>
</dbReference>
<comment type="caution">
    <text evidence="7">The sequence shown here is derived from an EMBL/GenBank/DDBJ whole genome shotgun (WGS) entry which is preliminary data.</text>
</comment>
<dbReference type="InterPro" id="IPR059010">
    <property type="entry name" value="TMEM179-179B"/>
</dbReference>
<evidence type="ECO:0000313" key="7">
    <source>
        <dbReference type="EMBL" id="KAI6656010.1"/>
    </source>
</evidence>
<evidence type="ECO:0000256" key="6">
    <source>
        <dbReference type="SAM" id="Phobius"/>
    </source>
</evidence>
<evidence type="ECO:0000256" key="4">
    <source>
        <dbReference type="ARBA" id="ARBA00023136"/>
    </source>
</evidence>
<dbReference type="AlphaFoldDB" id="A0AAV7K4I8"/>
<keyword evidence="3 6" id="KW-1133">Transmembrane helix</keyword>
<proteinExistence type="inferred from homology"/>
<dbReference type="Pfam" id="PF26158">
    <property type="entry name" value="Claudin_TMEM179-179B"/>
    <property type="match status" value="1"/>
</dbReference>
<evidence type="ECO:0000256" key="3">
    <source>
        <dbReference type="ARBA" id="ARBA00022989"/>
    </source>
</evidence>
<evidence type="ECO:0000256" key="2">
    <source>
        <dbReference type="ARBA" id="ARBA00022692"/>
    </source>
</evidence>
<keyword evidence="2 6" id="KW-0812">Transmembrane</keyword>
<organism evidence="7 8">
    <name type="scientific">Oopsacas minuta</name>
    <dbReference type="NCBI Taxonomy" id="111878"/>
    <lineage>
        <taxon>Eukaryota</taxon>
        <taxon>Metazoa</taxon>
        <taxon>Porifera</taxon>
        <taxon>Hexactinellida</taxon>
        <taxon>Hexasterophora</taxon>
        <taxon>Lyssacinosida</taxon>
        <taxon>Leucopsacidae</taxon>
        <taxon>Oopsacas</taxon>
    </lineage>
</organism>
<evidence type="ECO:0000256" key="1">
    <source>
        <dbReference type="ARBA" id="ARBA00004141"/>
    </source>
</evidence>
<evidence type="ECO:0000256" key="5">
    <source>
        <dbReference type="ARBA" id="ARBA00093776"/>
    </source>
</evidence>
<keyword evidence="4 6" id="KW-0472">Membrane</keyword>
<dbReference type="InterPro" id="IPR029673">
    <property type="entry name" value="TMEM179"/>
</dbReference>
<dbReference type="Proteomes" id="UP001165289">
    <property type="component" value="Unassembled WGS sequence"/>
</dbReference>
<keyword evidence="8" id="KW-1185">Reference proteome</keyword>
<protein>
    <submittedName>
        <fullName evidence="7">Uncharacterized protein</fullName>
    </submittedName>
</protein>